<dbReference type="Gramene" id="GBG74804">
    <property type="protein sequence ID" value="GBG74804"/>
    <property type="gene ID" value="CBR_g19316"/>
</dbReference>
<evidence type="ECO:0000256" key="2">
    <source>
        <dbReference type="ARBA" id="ARBA00022840"/>
    </source>
</evidence>
<evidence type="ECO:0000313" key="6">
    <source>
        <dbReference type="Proteomes" id="UP000265515"/>
    </source>
</evidence>
<dbReference type="InterPro" id="IPR000719">
    <property type="entry name" value="Prot_kinase_dom"/>
</dbReference>
<dbReference type="SUPFAM" id="SSF56112">
    <property type="entry name" value="Protein kinase-like (PK-like)"/>
    <property type="match status" value="1"/>
</dbReference>
<feature type="domain" description="Protein kinase" evidence="4">
    <location>
        <begin position="1"/>
        <end position="202"/>
    </location>
</feature>
<evidence type="ECO:0000256" key="1">
    <source>
        <dbReference type="ARBA" id="ARBA00022741"/>
    </source>
</evidence>
<organism evidence="5 6">
    <name type="scientific">Chara braunii</name>
    <name type="common">Braun's stonewort</name>
    <dbReference type="NCBI Taxonomy" id="69332"/>
    <lineage>
        <taxon>Eukaryota</taxon>
        <taxon>Viridiplantae</taxon>
        <taxon>Streptophyta</taxon>
        <taxon>Charophyceae</taxon>
        <taxon>Charales</taxon>
        <taxon>Characeae</taxon>
        <taxon>Chara</taxon>
    </lineage>
</organism>
<dbReference type="PANTHER" id="PTHR27001:SF931">
    <property type="entry name" value="OS11G0664100 PROTEIN"/>
    <property type="match status" value="1"/>
</dbReference>
<feature type="region of interest" description="Disordered" evidence="3">
    <location>
        <begin position="365"/>
        <end position="420"/>
    </location>
</feature>
<dbReference type="GO" id="GO:0005886">
    <property type="term" value="C:plasma membrane"/>
    <property type="evidence" value="ECO:0007669"/>
    <property type="project" value="TreeGrafter"/>
</dbReference>
<proteinExistence type="predicted"/>
<dbReference type="PROSITE" id="PS50011">
    <property type="entry name" value="PROTEIN_KINASE_DOM"/>
    <property type="match status" value="1"/>
</dbReference>
<keyword evidence="2" id="KW-0067">ATP-binding</keyword>
<dbReference type="Pfam" id="PF00069">
    <property type="entry name" value="Pkinase"/>
    <property type="match status" value="1"/>
</dbReference>
<comment type="caution">
    <text evidence="5">The sequence shown here is derived from an EMBL/GenBank/DDBJ whole genome shotgun (WGS) entry which is preliminary data.</text>
</comment>
<evidence type="ECO:0000256" key="3">
    <source>
        <dbReference type="SAM" id="MobiDB-lite"/>
    </source>
</evidence>
<feature type="compositionally biased region" description="Polar residues" evidence="3">
    <location>
        <begin position="440"/>
        <end position="459"/>
    </location>
</feature>
<dbReference type="Gene3D" id="1.10.510.10">
    <property type="entry name" value="Transferase(Phosphotransferase) domain 1"/>
    <property type="match status" value="1"/>
</dbReference>
<dbReference type="EMBL" id="BFEA01000211">
    <property type="protein sequence ID" value="GBG74804.1"/>
    <property type="molecule type" value="Genomic_DNA"/>
</dbReference>
<protein>
    <recommendedName>
        <fullName evidence="4">Protein kinase domain-containing protein</fullName>
    </recommendedName>
</protein>
<feature type="compositionally biased region" description="Polar residues" evidence="3">
    <location>
        <begin position="411"/>
        <end position="420"/>
    </location>
</feature>
<feature type="region of interest" description="Disordered" evidence="3">
    <location>
        <begin position="440"/>
        <end position="462"/>
    </location>
</feature>
<dbReference type="AlphaFoldDB" id="A0A388KXL9"/>
<dbReference type="InterPro" id="IPR011009">
    <property type="entry name" value="Kinase-like_dom_sf"/>
</dbReference>
<keyword evidence="1" id="KW-0547">Nucleotide-binding</keyword>
<accession>A0A388KXL9</accession>
<name>A0A388KXL9_CHABU</name>
<dbReference type="PANTHER" id="PTHR27001">
    <property type="entry name" value="OS01G0253100 PROTEIN"/>
    <property type="match status" value="1"/>
</dbReference>
<dbReference type="OrthoDB" id="4062651at2759"/>
<dbReference type="Proteomes" id="UP000265515">
    <property type="component" value="Unassembled WGS sequence"/>
</dbReference>
<keyword evidence="6" id="KW-1185">Reference proteome</keyword>
<dbReference type="STRING" id="69332.A0A388KXL9"/>
<feature type="compositionally biased region" description="Polar residues" evidence="3">
    <location>
        <begin position="381"/>
        <end position="403"/>
    </location>
</feature>
<reference evidence="5 6" key="1">
    <citation type="journal article" date="2018" name="Cell">
        <title>The Chara Genome: Secondary Complexity and Implications for Plant Terrestrialization.</title>
        <authorList>
            <person name="Nishiyama T."/>
            <person name="Sakayama H."/>
            <person name="Vries J.D."/>
            <person name="Buschmann H."/>
            <person name="Saint-Marcoux D."/>
            <person name="Ullrich K.K."/>
            <person name="Haas F.B."/>
            <person name="Vanderstraeten L."/>
            <person name="Becker D."/>
            <person name="Lang D."/>
            <person name="Vosolsobe S."/>
            <person name="Rombauts S."/>
            <person name="Wilhelmsson P.K.I."/>
            <person name="Janitza P."/>
            <person name="Kern R."/>
            <person name="Heyl A."/>
            <person name="Rumpler F."/>
            <person name="Villalobos L.I.A.C."/>
            <person name="Clay J.M."/>
            <person name="Skokan R."/>
            <person name="Toyoda A."/>
            <person name="Suzuki Y."/>
            <person name="Kagoshima H."/>
            <person name="Schijlen E."/>
            <person name="Tajeshwar N."/>
            <person name="Catarino B."/>
            <person name="Hetherington A.J."/>
            <person name="Saltykova A."/>
            <person name="Bonnot C."/>
            <person name="Breuninger H."/>
            <person name="Symeonidi A."/>
            <person name="Radhakrishnan G.V."/>
            <person name="Van Nieuwerburgh F."/>
            <person name="Deforce D."/>
            <person name="Chang C."/>
            <person name="Karol K.G."/>
            <person name="Hedrich R."/>
            <person name="Ulvskov P."/>
            <person name="Glockner G."/>
            <person name="Delwiche C.F."/>
            <person name="Petrasek J."/>
            <person name="Van de Peer Y."/>
            <person name="Friml J."/>
            <person name="Beilby M."/>
            <person name="Dolan L."/>
            <person name="Kohara Y."/>
            <person name="Sugano S."/>
            <person name="Fujiyama A."/>
            <person name="Delaux P.-M."/>
            <person name="Quint M."/>
            <person name="TheiBen G."/>
            <person name="Hagemann M."/>
            <person name="Harholt J."/>
            <person name="Dunand C."/>
            <person name="Zachgo S."/>
            <person name="Langdale J."/>
            <person name="Maumus F."/>
            <person name="Straeten D.V.D."/>
            <person name="Gould S.B."/>
            <person name="Rensing S.A."/>
        </authorList>
    </citation>
    <scope>NUCLEOTIDE SEQUENCE [LARGE SCALE GENOMIC DNA]</scope>
    <source>
        <strain evidence="5 6">S276</strain>
    </source>
</reference>
<evidence type="ECO:0000313" key="5">
    <source>
        <dbReference type="EMBL" id="GBG74804.1"/>
    </source>
</evidence>
<feature type="region of interest" description="Disordered" evidence="3">
    <location>
        <begin position="203"/>
        <end position="273"/>
    </location>
</feature>
<gene>
    <name evidence="5" type="ORF">CBR_g19316</name>
</gene>
<evidence type="ECO:0000259" key="4">
    <source>
        <dbReference type="PROSITE" id="PS50011"/>
    </source>
</evidence>
<dbReference type="GO" id="GO:0005524">
    <property type="term" value="F:ATP binding"/>
    <property type="evidence" value="ECO:0007669"/>
    <property type="project" value="UniProtKB-KW"/>
</dbReference>
<dbReference type="GO" id="GO:0004672">
    <property type="term" value="F:protein kinase activity"/>
    <property type="evidence" value="ECO:0007669"/>
    <property type="project" value="InterPro"/>
</dbReference>
<sequence>MGLWSFDFHGILLINMVWNGGSVVHKNVRSTNIFLERPRENGPWVGKLGNFGVSKKYLLTTDSEVDEEAESAPRPRSGQILATTRIQGLSAYLDPEFGISSRLTTMSDVFSIGVLLLEIITGRQAFDPSREPSDLAGWARNYLDEGWETLRAIIDPALLQTVTPLEKTQILEVSHLAKKCTKRISSTRPRMWKVVEILSGLLDGSPESTEEHARGAGESQDQPHRPSGPSGLDYVPPPPVVIPSPHSLTSDEIQEVESPLQRPRRGRSHQPVRTTLQLRHAAQREDESVVVPTVDPERIHGKTGVLFPDRYATPGSSIRPGFPVVESGSPLGPELDGLGPGPSVRNGYAASLETESFTRPRFAAGLETSPSFSPGFRSMGSGPSTRPTPAAQTLPKQHSSPQLSRIHVLNPDNSDTLSSQVLRTASVGRSIRRYASPTFSRLNESPWNDDSNIDNSETVPSVVPRSAPVGIYIRKDTSLSSNRLNESPWNDE</sequence>